<dbReference type="InterPro" id="IPR015796">
    <property type="entry name" value="Impact_YigZ-like"/>
</dbReference>
<dbReference type="Gene3D" id="3.30.230.30">
    <property type="entry name" value="Impact, N-terminal domain"/>
    <property type="match status" value="1"/>
</dbReference>
<feature type="domain" description="Impact N-terminal" evidence="2">
    <location>
        <begin position="17"/>
        <end position="122"/>
    </location>
</feature>
<feature type="domain" description="UPF0029" evidence="3">
    <location>
        <begin position="139"/>
        <end position="193"/>
    </location>
</feature>
<proteinExistence type="inferred from homology"/>
<keyword evidence="5" id="KW-1185">Reference proteome</keyword>
<protein>
    <submittedName>
        <fullName evidence="4">YigZ family protein</fullName>
    </submittedName>
</protein>
<dbReference type="InterPro" id="IPR036956">
    <property type="entry name" value="Impact_N_sf"/>
</dbReference>
<dbReference type="PANTHER" id="PTHR16301">
    <property type="entry name" value="IMPACT-RELATED"/>
    <property type="match status" value="1"/>
</dbReference>
<dbReference type="Pfam" id="PF09186">
    <property type="entry name" value="DUF1949"/>
    <property type="match status" value="1"/>
</dbReference>
<dbReference type="InterPro" id="IPR023582">
    <property type="entry name" value="Impact"/>
</dbReference>
<reference evidence="4 5" key="1">
    <citation type="submission" date="2020-02" db="EMBL/GenBank/DDBJ databases">
        <authorList>
            <person name="Zheng R.K."/>
            <person name="Sun C.M."/>
        </authorList>
    </citation>
    <scope>NUCLEOTIDE SEQUENCE [LARGE SCALE GENOMIC DNA]</scope>
    <source>
        <strain evidence="5">rifampicinis</strain>
    </source>
</reference>
<accession>A0A7S8E6I6</accession>
<dbReference type="GO" id="GO:0006446">
    <property type="term" value="P:regulation of translational initiation"/>
    <property type="evidence" value="ECO:0007669"/>
    <property type="project" value="TreeGrafter"/>
</dbReference>
<dbReference type="InterPro" id="IPR020568">
    <property type="entry name" value="Ribosomal_Su5_D2-typ_SF"/>
</dbReference>
<sequence>MPYKIPAARHRTELEIKRSVFITTADFSETPEAAREFIHTIRAEMPDANHHVYAYRAGYGSSITEGMSDAGEPSGTSAPPTLSVLRGSDIGDIVLVTTRYFGGTKLGTGGLVRAYTEAAQLCLETLPTELKIAKVELIITLHYRFYDALTRLLPSFDAETKDTDFSENVSVLISLPAIHQEALQASVVELTNGTAVIDSY</sequence>
<dbReference type="InterPro" id="IPR015269">
    <property type="entry name" value="UPF0029_Impact_C"/>
</dbReference>
<evidence type="ECO:0000313" key="5">
    <source>
        <dbReference type="Proteomes" id="UP000594468"/>
    </source>
</evidence>
<dbReference type="InterPro" id="IPR001498">
    <property type="entry name" value="Impact_N"/>
</dbReference>
<dbReference type="KEGG" id="pmet:G4Y79_16055"/>
<dbReference type="SUPFAM" id="SSF54211">
    <property type="entry name" value="Ribosomal protein S5 domain 2-like"/>
    <property type="match status" value="1"/>
</dbReference>
<dbReference type="NCBIfam" id="TIGR00257">
    <property type="entry name" value="IMPACT_YIGZ"/>
    <property type="match status" value="1"/>
</dbReference>
<dbReference type="RefSeq" id="WP_195169287.1">
    <property type="nucleotide sequence ID" value="NZ_CP062983.1"/>
</dbReference>
<evidence type="ECO:0000256" key="1">
    <source>
        <dbReference type="ARBA" id="ARBA00007665"/>
    </source>
</evidence>
<dbReference type="Pfam" id="PF01205">
    <property type="entry name" value="Impact_N"/>
    <property type="match status" value="1"/>
</dbReference>
<evidence type="ECO:0000259" key="2">
    <source>
        <dbReference type="Pfam" id="PF01205"/>
    </source>
</evidence>
<dbReference type="Gene3D" id="3.30.70.240">
    <property type="match status" value="1"/>
</dbReference>
<evidence type="ECO:0000259" key="3">
    <source>
        <dbReference type="Pfam" id="PF09186"/>
    </source>
</evidence>
<dbReference type="InterPro" id="IPR035647">
    <property type="entry name" value="EFG_III/V"/>
</dbReference>
<organism evidence="4 5">
    <name type="scientific">Phototrophicus methaneseepsis</name>
    <dbReference type="NCBI Taxonomy" id="2710758"/>
    <lineage>
        <taxon>Bacteria</taxon>
        <taxon>Bacillati</taxon>
        <taxon>Chloroflexota</taxon>
        <taxon>Candidatus Thermofontia</taxon>
        <taxon>Phototrophicales</taxon>
        <taxon>Phototrophicaceae</taxon>
        <taxon>Phototrophicus</taxon>
    </lineage>
</organism>
<evidence type="ECO:0000313" key="4">
    <source>
        <dbReference type="EMBL" id="QPC81214.1"/>
    </source>
</evidence>
<comment type="similarity">
    <text evidence="1">Belongs to the IMPACT family.</text>
</comment>
<dbReference type="AlphaFoldDB" id="A0A7S8E6I6"/>
<dbReference type="PANTHER" id="PTHR16301:SF20">
    <property type="entry name" value="IMPACT FAMILY MEMBER YIGZ"/>
    <property type="match status" value="1"/>
</dbReference>
<gene>
    <name evidence="4" type="ORF">G4Y79_16055</name>
</gene>
<dbReference type="EMBL" id="CP062983">
    <property type="protein sequence ID" value="QPC81214.1"/>
    <property type="molecule type" value="Genomic_DNA"/>
</dbReference>
<dbReference type="Proteomes" id="UP000594468">
    <property type="component" value="Chromosome"/>
</dbReference>
<name>A0A7S8E6I6_9CHLR</name>
<dbReference type="SUPFAM" id="SSF54980">
    <property type="entry name" value="EF-G C-terminal domain-like"/>
    <property type="match status" value="1"/>
</dbReference>
<dbReference type="GO" id="GO:0005737">
    <property type="term" value="C:cytoplasm"/>
    <property type="evidence" value="ECO:0007669"/>
    <property type="project" value="TreeGrafter"/>
</dbReference>